<organism evidence="1 2">
    <name type="scientific">Thermoplasma acidophilum (strain ATCC 25905 / DSM 1728 / JCM 9062 / NBRC 15155 / AMRC-C165)</name>
    <dbReference type="NCBI Taxonomy" id="273075"/>
    <lineage>
        <taxon>Archaea</taxon>
        <taxon>Methanobacteriati</taxon>
        <taxon>Thermoplasmatota</taxon>
        <taxon>Thermoplasmata</taxon>
        <taxon>Thermoplasmatales</taxon>
        <taxon>Thermoplasmataceae</taxon>
        <taxon>Thermoplasma</taxon>
    </lineage>
</organism>
<dbReference type="InParanoid" id="Q9HJ90"/>
<dbReference type="RefSeq" id="WP_156778529.1">
    <property type="nucleotide sequence ID" value="NC_002578.1"/>
</dbReference>
<dbReference type="eggNOG" id="arCOG02197">
    <property type="taxonomic scope" value="Archaea"/>
</dbReference>
<name>Q9HJ90_THEAC</name>
<dbReference type="InterPro" id="IPR036504">
    <property type="entry name" value="CGI121/TPRKB_sf"/>
</dbReference>
<dbReference type="Proteomes" id="UP000001024">
    <property type="component" value="Chromosome"/>
</dbReference>
<dbReference type="KEGG" id="tac:Ta1080"/>
<evidence type="ECO:0000313" key="2">
    <source>
        <dbReference type="Proteomes" id="UP000001024"/>
    </source>
</evidence>
<dbReference type="AlphaFoldDB" id="Q9HJ90"/>
<reference evidence="1 2" key="1">
    <citation type="journal article" date="2000" name="Nature">
        <title>The genome sequence of the thermoacidophilic scavenger Thermoplasma acidophilum.</title>
        <authorList>
            <person name="Ruepp A."/>
            <person name="Graml W."/>
            <person name="Santos-Martinez M.L."/>
            <person name="Koretke K.K."/>
            <person name="Volker C."/>
            <person name="Mewes H.W."/>
            <person name="Frishman D."/>
            <person name="Stocker S."/>
            <person name="Lupas A.N."/>
            <person name="Baumeister W."/>
        </authorList>
    </citation>
    <scope>NUCLEOTIDE SEQUENCE [LARGE SCALE GENOMIC DNA]</scope>
    <source>
        <strain evidence="2">ATCC 25905 / DSM 1728 / JCM 9062 / NBRC 15155 / AMRC-C165</strain>
    </source>
</reference>
<dbReference type="STRING" id="273075.gene:9572301"/>
<keyword evidence="2" id="KW-1185">Reference proteome</keyword>
<gene>
    <name evidence="1" type="ordered locus">Ta1080</name>
</gene>
<evidence type="ECO:0000313" key="1">
    <source>
        <dbReference type="EMBL" id="CAC12208.1"/>
    </source>
</evidence>
<protein>
    <submittedName>
        <fullName evidence="1">Uncharacterized protein</fullName>
    </submittedName>
</protein>
<sequence>MKLDCIASISALESAMERAIRRSENGSRIRDVGILILMYLCGCDQIQDAIKKCGVSAGDRSFALVYEDESDISDFISQFPEVSETQASIPADHSDDMIFERMSYVDSTLD</sequence>
<dbReference type="EnsemblBacteria" id="CAC12208">
    <property type="protein sequence ID" value="CAC12208"/>
    <property type="gene ID" value="CAC12208"/>
</dbReference>
<dbReference type="NCBIfam" id="NF011465">
    <property type="entry name" value="PRK14886.1-1"/>
    <property type="match status" value="1"/>
</dbReference>
<dbReference type="HOGENOM" id="CLU_152336_0_0_2"/>
<dbReference type="EMBL" id="AL445066">
    <property type="protein sequence ID" value="CAC12208.1"/>
    <property type="molecule type" value="Genomic_DNA"/>
</dbReference>
<proteinExistence type="predicted"/>
<dbReference type="SUPFAM" id="SSF143870">
    <property type="entry name" value="PF0523-like"/>
    <property type="match status" value="1"/>
</dbReference>
<accession>Q9HJ90</accession>
<dbReference type="OrthoDB" id="378161at2157"/>
<dbReference type="PaxDb" id="273075-Ta1609"/>
<dbReference type="Gene3D" id="3.30.2380.10">
    <property type="entry name" value="CGI121/TPRKB"/>
    <property type="match status" value="1"/>
</dbReference>